<comment type="catalytic activity">
    <reaction evidence="14">
        <text>a 5'-end dephospho-ribonucleoside-RNA + ATP = a 5'-end 5'-phospho-ribonucleoside-RNA + ADP + H(+)</text>
        <dbReference type="Rhea" id="RHEA:54580"/>
        <dbReference type="Rhea" id="RHEA-COMP:13936"/>
        <dbReference type="Rhea" id="RHEA-COMP:15179"/>
        <dbReference type="ChEBI" id="CHEBI:15378"/>
        <dbReference type="ChEBI" id="CHEBI:30616"/>
        <dbReference type="ChEBI" id="CHEBI:138282"/>
        <dbReference type="ChEBI" id="CHEBI:138284"/>
        <dbReference type="ChEBI" id="CHEBI:456216"/>
        <dbReference type="EC" id="2.7.1.78"/>
    </reaction>
</comment>
<dbReference type="GlyGen" id="A0A8I5YBW7">
    <property type="glycosylation" value="1 site"/>
</dbReference>
<keyword evidence="25" id="KW-1185">Reference proteome</keyword>
<dbReference type="Ensembl" id="ENSRNOT00000112748.2">
    <property type="protein sequence ID" value="ENSRNOP00000076785.1"/>
    <property type="gene ID" value="ENSRNOG00000010109.7"/>
</dbReference>
<dbReference type="PANTHER" id="PTHR12755:SF3">
    <property type="entry name" value="POLYNUCLEOTIDE 5'-HYDROXYL-KINASE NOL9"/>
    <property type="match status" value="1"/>
</dbReference>
<dbReference type="PANTHER" id="PTHR12755">
    <property type="entry name" value="CLEAVAGE/POLYADENYLATION FACTOR IA SUBUNIT CLP1P"/>
    <property type="match status" value="1"/>
</dbReference>
<keyword evidence="9" id="KW-0067">ATP-binding</keyword>
<evidence type="ECO:0000256" key="11">
    <source>
        <dbReference type="ARBA" id="ARBA00022884"/>
    </source>
</evidence>
<dbReference type="OrthoDB" id="2405412at2759"/>
<dbReference type="InterPro" id="IPR032319">
    <property type="entry name" value="CLP1_P"/>
</dbReference>
<evidence type="ECO:0000256" key="1">
    <source>
        <dbReference type="ARBA" id="ARBA00004604"/>
    </source>
</evidence>
<evidence type="ECO:0000259" key="22">
    <source>
        <dbReference type="Pfam" id="PF24419"/>
    </source>
</evidence>
<keyword evidence="13" id="KW-0539">Nucleus</keyword>
<gene>
    <name evidence="24 26" type="primary">Nol9</name>
</gene>
<reference evidence="24" key="3">
    <citation type="submission" date="2025-09" db="UniProtKB">
        <authorList>
            <consortium name="Ensembl"/>
        </authorList>
    </citation>
    <scope>IDENTIFICATION</scope>
    <source>
        <strain evidence="24">Brown Norway</strain>
    </source>
</reference>
<evidence type="ECO:0000259" key="21">
    <source>
        <dbReference type="Pfam" id="PF16575"/>
    </source>
</evidence>
<dbReference type="GO" id="GO:0005524">
    <property type="term" value="F:ATP binding"/>
    <property type="evidence" value="ECO:0007669"/>
    <property type="project" value="UniProtKB-KW"/>
</dbReference>
<keyword evidence="10" id="KW-0832">Ubl conjugation</keyword>
<comment type="similarity">
    <text evidence="2">Belongs to the Clp1 family. NOL9/GRC3 subfamily.</text>
</comment>
<evidence type="ECO:0000256" key="16">
    <source>
        <dbReference type="ARBA" id="ARBA00055967"/>
    </source>
</evidence>
<comment type="catalytic activity">
    <reaction evidence="15">
        <text>a 5'-end dephospho-2'-deoxyribonucleoside-DNA + ATP = a 5'-end 5'-phospho-2'-deoxyribonucleoside-DNA + ADP + H(+)</text>
        <dbReference type="Rhea" id="RHEA:15669"/>
        <dbReference type="Rhea" id="RHEA-COMP:13180"/>
        <dbReference type="Rhea" id="RHEA-COMP:13184"/>
        <dbReference type="ChEBI" id="CHEBI:15378"/>
        <dbReference type="ChEBI" id="CHEBI:30616"/>
        <dbReference type="ChEBI" id="CHEBI:136412"/>
        <dbReference type="ChEBI" id="CHEBI:136416"/>
        <dbReference type="ChEBI" id="CHEBI:456216"/>
        <dbReference type="EC" id="2.7.1.78"/>
    </reaction>
</comment>
<evidence type="ECO:0000256" key="15">
    <source>
        <dbReference type="ARBA" id="ARBA00044673"/>
    </source>
</evidence>
<dbReference type="GO" id="GO:0000460">
    <property type="term" value="P:maturation of 5.8S rRNA"/>
    <property type="evidence" value="ECO:0000266"/>
    <property type="project" value="RGD"/>
</dbReference>
<reference evidence="24" key="1">
    <citation type="submission" date="2024-01" db="EMBL/GenBank/DDBJ databases">
        <title>GRCr8: a new rat reference genome assembly contstructed from accurate long reads and long range scaffolding.</title>
        <authorList>
            <person name="Doris P.A."/>
            <person name="Kalbfleisch T."/>
            <person name="Li K."/>
            <person name="Howe K."/>
            <person name="Wood J."/>
        </authorList>
    </citation>
    <scope>NUCLEOTIDE SEQUENCE [LARGE SCALE GENOMIC DNA]</scope>
    <source>
        <strain evidence="24">Brown Norway</strain>
    </source>
</reference>
<dbReference type="RefSeq" id="XP_038967289.1">
    <property type="nucleotide sequence ID" value="XM_039111361.2"/>
</dbReference>
<dbReference type="FunFam" id="3.40.50.300:FF:001243">
    <property type="entry name" value="Nucleolar protein 9"/>
    <property type="match status" value="1"/>
</dbReference>
<dbReference type="GeneTree" id="ENSGT00940000153668"/>
<dbReference type="Gene3D" id="3.40.50.300">
    <property type="entry name" value="P-loop containing nucleotide triphosphate hydrolases"/>
    <property type="match status" value="1"/>
</dbReference>
<evidence type="ECO:0000256" key="3">
    <source>
        <dbReference type="ARBA" id="ARBA00012157"/>
    </source>
</evidence>
<organism evidence="24 25">
    <name type="scientific">Rattus norvegicus</name>
    <name type="common">Rat</name>
    <dbReference type="NCBI Taxonomy" id="10116"/>
    <lineage>
        <taxon>Eukaryota</taxon>
        <taxon>Metazoa</taxon>
        <taxon>Chordata</taxon>
        <taxon>Craniata</taxon>
        <taxon>Vertebrata</taxon>
        <taxon>Euteleostomi</taxon>
        <taxon>Mammalia</taxon>
        <taxon>Eutheria</taxon>
        <taxon>Euarchontoglires</taxon>
        <taxon>Glires</taxon>
        <taxon>Rodentia</taxon>
        <taxon>Myomorpha</taxon>
        <taxon>Muroidea</taxon>
        <taxon>Muridae</taxon>
        <taxon>Murinae</taxon>
        <taxon>Rattus</taxon>
    </lineage>
</organism>
<evidence type="ECO:0000256" key="12">
    <source>
        <dbReference type="ARBA" id="ARBA00022990"/>
    </source>
</evidence>
<dbReference type="RGD" id="1566167">
    <property type="gene designation" value="Nol9"/>
</dbReference>
<keyword evidence="7" id="KW-0547">Nucleotide-binding</keyword>
<keyword evidence="12" id="KW-0007">Acetylation</keyword>
<keyword evidence="11" id="KW-0694">RNA-binding</keyword>
<keyword evidence="6" id="KW-0808">Transferase</keyword>
<evidence type="ECO:0000259" key="23">
    <source>
        <dbReference type="Pfam" id="PF25467"/>
    </source>
</evidence>
<dbReference type="AGR" id="RGD:1566167"/>
<dbReference type="OMA" id="YFGETSC"/>
<feature type="region of interest" description="Disordered" evidence="20">
    <location>
        <begin position="78"/>
        <end position="97"/>
    </location>
</feature>
<dbReference type="InterPro" id="IPR045116">
    <property type="entry name" value="Clp1/Grc3"/>
</dbReference>
<evidence type="ECO:0000256" key="9">
    <source>
        <dbReference type="ARBA" id="ARBA00022840"/>
    </source>
</evidence>
<evidence type="ECO:0000313" key="26">
    <source>
        <dbReference type="RGD" id="1566167"/>
    </source>
</evidence>
<dbReference type="FunCoup" id="A0A8I5YBW7">
    <property type="interactions" value="4127"/>
</dbReference>
<evidence type="ECO:0000256" key="13">
    <source>
        <dbReference type="ARBA" id="ARBA00023242"/>
    </source>
</evidence>
<comment type="subcellular location">
    <subcellularLocation>
        <location evidence="1">Nucleus</location>
        <location evidence="1">Nucleolus</location>
    </subcellularLocation>
</comment>
<feature type="domain" description="NOL9 N-terminal" evidence="22">
    <location>
        <begin position="140"/>
        <end position="258"/>
    </location>
</feature>
<dbReference type="GO" id="GO:0000448">
    <property type="term" value="P:cleavage in ITS2 between 5.8S rRNA and LSU-rRNA of tricistronic rRNA transcript (SSU-rRNA, 5.8S rRNA, LSU-rRNA)"/>
    <property type="evidence" value="ECO:0000318"/>
    <property type="project" value="GO_Central"/>
</dbReference>
<keyword evidence="8" id="KW-0418">Kinase</keyword>
<dbReference type="Reactome" id="R-RNO-6791226">
    <property type="pathway name" value="Major pathway of rRNA processing in the nucleolus and cytosol"/>
</dbReference>
<evidence type="ECO:0000256" key="7">
    <source>
        <dbReference type="ARBA" id="ARBA00022741"/>
    </source>
</evidence>
<evidence type="ECO:0000256" key="8">
    <source>
        <dbReference type="ARBA" id="ARBA00022777"/>
    </source>
</evidence>
<dbReference type="GO" id="GO:0046404">
    <property type="term" value="F:ATP-dependent polydeoxyribonucleotide 5'-hydroxyl-kinase activity"/>
    <property type="evidence" value="ECO:0000266"/>
    <property type="project" value="RGD"/>
</dbReference>
<dbReference type="GO" id="GO:0051731">
    <property type="term" value="F:polynucleotide 5'-hydroxyl-kinase activity"/>
    <property type="evidence" value="ECO:0000318"/>
    <property type="project" value="GO_Central"/>
</dbReference>
<dbReference type="Proteomes" id="UP000002494">
    <property type="component" value="Chromosome 5"/>
</dbReference>
<comment type="function">
    <text evidence="16">Polynucleotide kinase that can phosphorylate the 5'-hydroxyl groups of single-stranded and double-stranded RNA and DNA substrates. Involved in rRNA processing and its kinase activity is required for the processing of the 32S precursor into 5.8S and 28S rRNAs, more specifically for the generation of the major 5.8S(S) form. Required for the efficient pre-rRNA processing of internal transcribed spacer 2 (ITS2). Associates with LAS1L to form an ITS2 pre-rRNA endonuclease-kinase complex and is responsible for the transport of this complex into the nucleolus.</text>
</comment>
<comment type="subunit">
    <text evidence="17">Interacts with PELP1, WDR18 and SENP3. Interacts with LAS1L to form an ITS2 pre-rRNA endonuclease-kinase complex.</text>
</comment>
<feature type="domain" description="Clp1 P-loop" evidence="21">
    <location>
        <begin position="323"/>
        <end position="456"/>
    </location>
</feature>
<dbReference type="GO" id="GO:0045111">
    <property type="term" value="C:intermediate filament cytoskeleton"/>
    <property type="evidence" value="ECO:0000266"/>
    <property type="project" value="RGD"/>
</dbReference>
<dbReference type="InterPro" id="IPR027417">
    <property type="entry name" value="P-loop_NTPase"/>
</dbReference>
<dbReference type="Pfam" id="PF25467">
    <property type="entry name" value="NOL9_C"/>
    <property type="match status" value="1"/>
</dbReference>
<dbReference type="GO" id="GO:0003723">
    <property type="term" value="F:RNA binding"/>
    <property type="evidence" value="ECO:0007669"/>
    <property type="project" value="UniProtKB-KW"/>
</dbReference>
<evidence type="ECO:0000256" key="10">
    <source>
        <dbReference type="ARBA" id="ARBA00022843"/>
    </source>
</evidence>
<evidence type="ECO:0000256" key="20">
    <source>
        <dbReference type="SAM" id="MobiDB-lite"/>
    </source>
</evidence>
<dbReference type="GO" id="GO:0005730">
    <property type="term" value="C:nucleolus"/>
    <property type="evidence" value="ECO:0000266"/>
    <property type="project" value="RGD"/>
</dbReference>
<dbReference type="Pfam" id="PF24419">
    <property type="entry name" value="Cupin_NOL9"/>
    <property type="match status" value="1"/>
</dbReference>
<evidence type="ECO:0000256" key="18">
    <source>
        <dbReference type="ARBA" id="ARBA00071212"/>
    </source>
</evidence>
<proteinExistence type="inferred from homology"/>
<protein>
    <recommendedName>
        <fullName evidence="18">Polynucleotide 5'-hydroxyl-kinase NOL9</fullName>
        <ecNumber evidence="3">2.7.1.78</ecNumber>
    </recommendedName>
    <alternativeName>
        <fullName evidence="19">Nucleolar protein 9</fullName>
    </alternativeName>
</protein>
<dbReference type="AlphaFoldDB" id="A0A8I5YBW7"/>
<evidence type="ECO:0000256" key="6">
    <source>
        <dbReference type="ARBA" id="ARBA00022679"/>
    </source>
</evidence>
<dbReference type="CTD" id="79707"/>
<evidence type="ECO:0000256" key="4">
    <source>
        <dbReference type="ARBA" id="ARBA00022499"/>
    </source>
</evidence>
<dbReference type="EC" id="2.7.1.78" evidence="3"/>
<evidence type="ECO:0000256" key="5">
    <source>
        <dbReference type="ARBA" id="ARBA00022552"/>
    </source>
</evidence>
<accession>A0A8I5YBW7</accession>
<evidence type="ECO:0000313" key="24">
    <source>
        <dbReference type="Ensembl" id="ENSRNOP00000076785.1"/>
    </source>
</evidence>
<feature type="domain" description="NOL9 C-terminal" evidence="23">
    <location>
        <begin position="562"/>
        <end position="664"/>
    </location>
</feature>
<evidence type="ECO:0000256" key="17">
    <source>
        <dbReference type="ARBA" id="ARBA00065329"/>
    </source>
</evidence>
<dbReference type="InterPro" id="IPR057570">
    <property type="entry name" value="NOL9_C"/>
</dbReference>
<evidence type="ECO:0000256" key="14">
    <source>
        <dbReference type="ARBA" id="ARBA00044641"/>
    </source>
</evidence>
<keyword evidence="5" id="KW-0698">rRNA processing</keyword>
<evidence type="ECO:0000313" key="25">
    <source>
        <dbReference type="Proteomes" id="UP000002494"/>
    </source>
</evidence>
<sequence>MAESEVMLRRVPSRSSWQRVRKARPHLLLSRRGRRRFGVLTRGELRRLRRRLLRAHALGGDWKLGVPAGAHVAVKCKIRTRSRPGSRSQPTPSVPPVPCTRVGSCSLLNPRNHSTPQSRAGRRVLKVSPNITQPTLDLGSGRVLLMLPPGEGFTFSGICRVTCIYGQLEIYGHIIKQGQPPQDVFSVYTHSYLTINGVPYSEPEKSKKGIRREIRALLKPYMKLDDRNWVVRYFPPLGSILILERLQTRLVDFLRTYKCASYVLLQENILVRDNSEFVALNKIGIRRQKRKKGICLSESGLCALEELISVSCVDGCPVILLCGACDIGKSTFSRILINHLLNSIPGVDYLECDLGQTEFTPPGCISLLNITEPLLGPPYTHQRKPQKMVYFGKTNCHNEYENYIEIVKYVFRDYKREFPLIINTMGWVSGDGLLLLVDLIRVLSPNYVVQLTSDRSEPMQPLTSEFVELTDGLYTKSKIKRYRGFEIPEFGDSLGFAEEEKESSPVPVFTGHILLTVYSEFLSSKNEKNRGKYNRIFRDLAVLGYLSQLMLPVTEPLCPLHSLTPYQVPFNAVAIRVTHADVAPTHILYAMNASWVGLCKIVDDMKGYTRGPILLAQNPICDCLGFGICRGIDMDKRLYHILTPLPPEELRTVNCLLVGTISIPHCIFKNQPGTEGTVPYVTRDYNLKLLGASEKIGEREYRNILPRHKSRQRRK</sequence>
<dbReference type="GeneID" id="313744"/>
<dbReference type="InterPro" id="IPR057573">
    <property type="entry name" value="NOL9_N"/>
</dbReference>
<reference evidence="24" key="2">
    <citation type="submission" date="2025-08" db="UniProtKB">
        <authorList>
            <consortium name="Ensembl"/>
        </authorList>
    </citation>
    <scope>IDENTIFICATION</scope>
    <source>
        <strain evidence="24">Brown Norway</strain>
    </source>
</reference>
<evidence type="ECO:0000256" key="2">
    <source>
        <dbReference type="ARBA" id="ARBA00011003"/>
    </source>
</evidence>
<keyword evidence="4" id="KW-1017">Isopeptide bond</keyword>
<name>A0A8I5YBW7_RAT</name>
<evidence type="ECO:0000256" key="19">
    <source>
        <dbReference type="ARBA" id="ARBA00082319"/>
    </source>
</evidence>
<dbReference type="Pfam" id="PF16575">
    <property type="entry name" value="CLP1_P"/>
    <property type="match status" value="1"/>
</dbReference>
<dbReference type="GO" id="GO:0005634">
    <property type="term" value="C:nucleus"/>
    <property type="evidence" value="ECO:0000318"/>
    <property type="project" value="GO_Central"/>
</dbReference>